<comment type="subcellular location">
    <subcellularLocation>
        <location evidence="1">Membrane</location>
        <topology evidence="1">Multi-pass membrane protein</topology>
    </subcellularLocation>
</comment>
<evidence type="ECO:0000256" key="5">
    <source>
        <dbReference type="ARBA" id="ARBA00022989"/>
    </source>
</evidence>
<dbReference type="eggNOG" id="KOG4711">
    <property type="taxonomic scope" value="Eukaryota"/>
</dbReference>
<evidence type="ECO:0000256" key="2">
    <source>
        <dbReference type="ARBA" id="ARBA00007079"/>
    </source>
</evidence>
<evidence type="ECO:0000256" key="6">
    <source>
        <dbReference type="ARBA" id="ARBA00023065"/>
    </source>
</evidence>
<evidence type="ECO:0000256" key="9">
    <source>
        <dbReference type="SAM" id="Phobius"/>
    </source>
</evidence>
<feature type="non-terminal residue" evidence="10">
    <location>
        <position position="1"/>
    </location>
</feature>
<organism evidence="11">
    <name type="scientific">Selaginella moellendorffii</name>
    <name type="common">Spikemoss</name>
    <dbReference type="NCBI Taxonomy" id="88036"/>
    <lineage>
        <taxon>Eukaryota</taxon>
        <taxon>Viridiplantae</taxon>
        <taxon>Streptophyta</taxon>
        <taxon>Embryophyta</taxon>
        <taxon>Tracheophyta</taxon>
        <taxon>Lycopodiopsida</taxon>
        <taxon>Selaginellales</taxon>
        <taxon>Selaginellaceae</taxon>
        <taxon>Selaginella</taxon>
    </lineage>
</organism>
<dbReference type="Gramene" id="EFJ25321">
    <property type="protein sequence ID" value="EFJ25321"/>
    <property type="gene ID" value="SELMODRAFT_56569"/>
</dbReference>
<dbReference type="GO" id="GO:0034220">
    <property type="term" value="P:monoatomic ion transmembrane transport"/>
    <property type="evidence" value="ECO:0007669"/>
    <property type="project" value="UniProtKB-KW"/>
</dbReference>
<dbReference type="Proteomes" id="UP000001514">
    <property type="component" value="Unassembled WGS sequence"/>
</dbReference>
<gene>
    <name evidence="10" type="ORF">SELMODRAFT_56569</name>
</gene>
<keyword evidence="4 9" id="KW-0812">Transmembrane</keyword>
<feature type="transmembrane region" description="Helical" evidence="9">
    <location>
        <begin position="65"/>
        <end position="82"/>
    </location>
</feature>
<dbReference type="OMA" id="SACKSAW"/>
<feature type="non-terminal residue" evidence="10">
    <location>
        <position position="294"/>
    </location>
</feature>
<dbReference type="KEGG" id="smo:SELMODRAFT_56569"/>
<dbReference type="HOGENOM" id="CLU_020841_0_1_1"/>
<proteinExistence type="inferred from homology"/>
<dbReference type="PANTHER" id="PTHR31086">
    <property type="entry name" value="ALUMINUM-ACTIVATED MALATE TRANSPORTER 10"/>
    <property type="match status" value="1"/>
</dbReference>
<evidence type="ECO:0000256" key="8">
    <source>
        <dbReference type="ARBA" id="ARBA00023303"/>
    </source>
</evidence>
<feature type="transmembrane region" description="Helical" evidence="9">
    <location>
        <begin position="40"/>
        <end position="58"/>
    </location>
</feature>
<keyword evidence="8" id="KW-0407">Ion channel</keyword>
<evidence type="ECO:0000313" key="11">
    <source>
        <dbReference type="Proteomes" id="UP000001514"/>
    </source>
</evidence>
<dbReference type="GO" id="GO:0015743">
    <property type="term" value="P:malate transport"/>
    <property type="evidence" value="ECO:0007669"/>
    <property type="project" value="InterPro"/>
</dbReference>
<comment type="similarity">
    <text evidence="2">Belongs to the aromatic acid exporter (TC 2.A.85) family.</text>
</comment>
<feature type="transmembrane region" description="Helical" evidence="9">
    <location>
        <begin position="150"/>
        <end position="171"/>
    </location>
</feature>
<evidence type="ECO:0000256" key="1">
    <source>
        <dbReference type="ARBA" id="ARBA00004141"/>
    </source>
</evidence>
<dbReference type="GO" id="GO:0009705">
    <property type="term" value="C:plant-type vacuole membrane"/>
    <property type="evidence" value="ECO:0000318"/>
    <property type="project" value="GO_Central"/>
</dbReference>
<accession>D8RR21</accession>
<feature type="transmembrane region" description="Helical" evidence="9">
    <location>
        <begin position="88"/>
        <end position="108"/>
    </location>
</feature>
<sequence length="294" mass="32589">IAANDRRKIIHAFKVALALIITALYTLFIHTEDFVGHNGIWAIMSVVVIFEFTTGATYCKGLNRVTGTFFAGVLVLGISQLAEIGGAAGYKAVACIAIFFVGVVATFLRFVPKMKARYDYGLLVFLLTFSLLMISTNSSLHPVEIASSRLYMITVGCSVSLFTTTFIYPIWAGDELHELTSKNFSKLAESLEGKSNLTIIQSLEMYFDPKAEEKLVTDVSDATYKKYNSLFTSKSHEDSLANFATWEPPHGDFNIKYPWGHYIKVGTALRHCSYTAMALHGCLTSKSKVRVAHF</sequence>
<feature type="transmembrane region" description="Helical" evidence="9">
    <location>
        <begin position="12"/>
        <end position="28"/>
    </location>
</feature>
<dbReference type="AlphaFoldDB" id="D8RR21"/>
<keyword evidence="3" id="KW-0813">Transport</keyword>
<evidence type="ECO:0000313" key="10">
    <source>
        <dbReference type="EMBL" id="EFJ25321.1"/>
    </source>
</evidence>
<keyword evidence="5 9" id="KW-1133">Transmembrane helix</keyword>
<keyword evidence="7 9" id="KW-0472">Membrane</keyword>
<dbReference type="InParanoid" id="D8RR21"/>
<dbReference type="InterPro" id="IPR020966">
    <property type="entry name" value="ALMT"/>
</dbReference>
<dbReference type="EMBL" id="GL377587">
    <property type="protein sequence ID" value="EFJ25321.1"/>
    <property type="molecule type" value="Genomic_DNA"/>
</dbReference>
<reference evidence="10 11" key="1">
    <citation type="journal article" date="2011" name="Science">
        <title>The Selaginella genome identifies genetic changes associated with the evolution of vascular plants.</title>
        <authorList>
            <person name="Banks J.A."/>
            <person name="Nishiyama T."/>
            <person name="Hasebe M."/>
            <person name="Bowman J.L."/>
            <person name="Gribskov M."/>
            <person name="dePamphilis C."/>
            <person name="Albert V.A."/>
            <person name="Aono N."/>
            <person name="Aoyama T."/>
            <person name="Ambrose B.A."/>
            <person name="Ashton N.W."/>
            <person name="Axtell M.J."/>
            <person name="Barker E."/>
            <person name="Barker M.S."/>
            <person name="Bennetzen J.L."/>
            <person name="Bonawitz N.D."/>
            <person name="Chapple C."/>
            <person name="Cheng C."/>
            <person name="Correa L.G."/>
            <person name="Dacre M."/>
            <person name="DeBarry J."/>
            <person name="Dreyer I."/>
            <person name="Elias M."/>
            <person name="Engstrom E.M."/>
            <person name="Estelle M."/>
            <person name="Feng L."/>
            <person name="Finet C."/>
            <person name="Floyd S.K."/>
            <person name="Frommer W.B."/>
            <person name="Fujita T."/>
            <person name="Gramzow L."/>
            <person name="Gutensohn M."/>
            <person name="Harholt J."/>
            <person name="Hattori M."/>
            <person name="Heyl A."/>
            <person name="Hirai T."/>
            <person name="Hiwatashi Y."/>
            <person name="Ishikawa M."/>
            <person name="Iwata M."/>
            <person name="Karol K.G."/>
            <person name="Koehler B."/>
            <person name="Kolukisaoglu U."/>
            <person name="Kubo M."/>
            <person name="Kurata T."/>
            <person name="Lalonde S."/>
            <person name="Li K."/>
            <person name="Li Y."/>
            <person name="Litt A."/>
            <person name="Lyons E."/>
            <person name="Manning G."/>
            <person name="Maruyama T."/>
            <person name="Michael T.P."/>
            <person name="Mikami K."/>
            <person name="Miyazaki S."/>
            <person name="Morinaga S."/>
            <person name="Murata T."/>
            <person name="Mueller-Roeber B."/>
            <person name="Nelson D.R."/>
            <person name="Obara M."/>
            <person name="Oguri Y."/>
            <person name="Olmstead R.G."/>
            <person name="Onodera N."/>
            <person name="Petersen B.L."/>
            <person name="Pils B."/>
            <person name="Prigge M."/>
            <person name="Rensing S.A."/>
            <person name="Riano-Pachon D.M."/>
            <person name="Roberts A.W."/>
            <person name="Sato Y."/>
            <person name="Scheller H.V."/>
            <person name="Schulz B."/>
            <person name="Schulz C."/>
            <person name="Shakirov E.V."/>
            <person name="Shibagaki N."/>
            <person name="Shinohara N."/>
            <person name="Shippen D.E."/>
            <person name="Soerensen I."/>
            <person name="Sotooka R."/>
            <person name="Sugimoto N."/>
            <person name="Sugita M."/>
            <person name="Sumikawa N."/>
            <person name="Tanurdzic M."/>
            <person name="Theissen G."/>
            <person name="Ulvskov P."/>
            <person name="Wakazuki S."/>
            <person name="Weng J.K."/>
            <person name="Willats W.W."/>
            <person name="Wipf D."/>
            <person name="Wolf P.G."/>
            <person name="Yang L."/>
            <person name="Zimmer A.D."/>
            <person name="Zhu Q."/>
            <person name="Mitros T."/>
            <person name="Hellsten U."/>
            <person name="Loque D."/>
            <person name="Otillar R."/>
            <person name="Salamov A."/>
            <person name="Schmutz J."/>
            <person name="Shapiro H."/>
            <person name="Lindquist E."/>
            <person name="Lucas S."/>
            <person name="Rokhsar D."/>
            <person name="Grigoriev I.V."/>
        </authorList>
    </citation>
    <scope>NUCLEOTIDE SEQUENCE [LARGE SCALE GENOMIC DNA]</scope>
</reference>
<evidence type="ECO:0000256" key="7">
    <source>
        <dbReference type="ARBA" id="ARBA00023136"/>
    </source>
</evidence>
<keyword evidence="11" id="KW-1185">Reference proteome</keyword>
<evidence type="ECO:0000256" key="4">
    <source>
        <dbReference type="ARBA" id="ARBA00022692"/>
    </source>
</evidence>
<dbReference type="STRING" id="88036.D8RR21"/>
<feature type="transmembrane region" description="Helical" evidence="9">
    <location>
        <begin position="120"/>
        <end position="138"/>
    </location>
</feature>
<protein>
    <recommendedName>
        <fullName evidence="12">Aluminum-activated malate transporter</fullName>
    </recommendedName>
</protein>
<name>D8RR21_SELML</name>
<keyword evidence="6" id="KW-0406">Ion transport</keyword>
<dbReference type="Pfam" id="PF11744">
    <property type="entry name" value="ALMT"/>
    <property type="match status" value="1"/>
</dbReference>
<evidence type="ECO:0000256" key="3">
    <source>
        <dbReference type="ARBA" id="ARBA00022448"/>
    </source>
</evidence>
<evidence type="ECO:0008006" key="12">
    <source>
        <dbReference type="Google" id="ProtNLM"/>
    </source>
</evidence>